<dbReference type="AlphaFoldDB" id="A0A9X4QWX4"/>
<dbReference type="PANTHER" id="PTHR37293">
    <property type="entry name" value="PHAGE REPLICATION PROTEIN-RELATED"/>
    <property type="match status" value="1"/>
</dbReference>
<dbReference type="InterPro" id="IPR006343">
    <property type="entry name" value="DnaB/C_C"/>
</dbReference>
<dbReference type="NCBIfam" id="TIGR01446">
    <property type="entry name" value="DnaD_dom"/>
    <property type="match status" value="1"/>
</dbReference>
<dbReference type="PANTHER" id="PTHR37293:SF6">
    <property type="entry name" value="DNA REPLICATION PROTEIN DNAD"/>
    <property type="match status" value="1"/>
</dbReference>
<evidence type="ECO:0000259" key="2">
    <source>
        <dbReference type="Pfam" id="PF07261"/>
    </source>
</evidence>
<dbReference type="InterPro" id="IPR034829">
    <property type="entry name" value="DnaD-like_sf"/>
</dbReference>
<gene>
    <name evidence="3" type="ORF">M4L89_01035</name>
</gene>
<evidence type="ECO:0000256" key="1">
    <source>
        <dbReference type="ARBA" id="ARBA00093462"/>
    </source>
</evidence>
<dbReference type="RefSeq" id="WP_277582736.1">
    <property type="nucleotide sequence ID" value="NZ_JAMBPY010000001.1"/>
</dbReference>
<evidence type="ECO:0000313" key="3">
    <source>
        <dbReference type="EMBL" id="MDG0844826.1"/>
    </source>
</evidence>
<comment type="caution">
    <text evidence="3">The sequence shown here is derived from an EMBL/GenBank/DDBJ whole genome shotgun (WGS) entry which is preliminary data.</text>
</comment>
<sequence length="258" mass="28995">MADSITSSVSGYGLVFKRVMKDTNLNIEAKALYSYLSAYAGSNETAFPSVSLICHELGISDKRFQKYRKQLEEQGYLSIDRQRTDNGFSKNIYTIEHNPVSGNFVPVQNVPGQKLPGRNVPGQNVGTTINSSTINSITNNKETINSSSGQQSPFDFYQENGFGMLKPYVAEQISYWIDDFKDNGNEIVIEAMKESVNSNVTNWKYVNSILKSWYNDGVHTIEDIKVRNNKRSYKSTGTDGQLTGQALKDAMQDPDYWD</sequence>
<dbReference type="SUPFAM" id="SSF158499">
    <property type="entry name" value="DnaD domain-like"/>
    <property type="match status" value="1"/>
</dbReference>
<dbReference type="Proteomes" id="UP001152422">
    <property type="component" value="Unassembled WGS sequence"/>
</dbReference>
<proteinExistence type="inferred from homology"/>
<comment type="similarity">
    <text evidence="1">Belongs to the DnaB/DnaD family.</text>
</comment>
<evidence type="ECO:0000313" key="4">
    <source>
        <dbReference type="Proteomes" id="UP001152422"/>
    </source>
</evidence>
<dbReference type="Gene3D" id="1.10.10.630">
    <property type="entry name" value="DnaD domain-like"/>
    <property type="match status" value="1"/>
</dbReference>
<protein>
    <submittedName>
        <fullName evidence="3">DnaD domain protein</fullName>
    </submittedName>
</protein>
<accession>A0A9X4QWX4</accession>
<feature type="domain" description="DnaB/C C-terminal" evidence="2">
    <location>
        <begin position="154"/>
        <end position="225"/>
    </location>
</feature>
<dbReference type="InterPro" id="IPR036388">
    <property type="entry name" value="WH-like_DNA-bd_sf"/>
</dbReference>
<dbReference type="InterPro" id="IPR053162">
    <property type="entry name" value="DnaD"/>
</dbReference>
<dbReference type="Pfam" id="PF13730">
    <property type="entry name" value="HTH_36"/>
    <property type="match status" value="1"/>
</dbReference>
<dbReference type="Pfam" id="PF07261">
    <property type="entry name" value="DnaB_2"/>
    <property type="match status" value="1"/>
</dbReference>
<reference evidence="3" key="1">
    <citation type="submission" date="2022-05" db="EMBL/GenBank/DDBJ databases">
        <title>Comparative genomics of Staphylococcus equorum isolates.</title>
        <authorList>
            <person name="Luelf R.H."/>
        </authorList>
    </citation>
    <scope>NUCLEOTIDE SEQUENCE</scope>
    <source>
        <strain evidence="3">TMW 2.2497</strain>
    </source>
</reference>
<dbReference type="EMBL" id="JAMBQA010000001">
    <property type="protein sequence ID" value="MDG0844826.1"/>
    <property type="molecule type" value="Genomic_DNA"/>
</dbReference>
<organism evidence="3 4">
    <name type="scientific">Staphylococcus equorum</name>
    <dbReference type="NCBI Taxonomy" id="246432"/>
    <lineage>
        <taxon>Bacteria</taxon>
        <taxon>Bacillati</taxon>
        <taxon>Bacillota</taxon>
        <taxon>Bacilli</taxon>
        <taxon>Bacillales</taxon>
        <taxon>Staphylococcaceae</taxon>
        <taxon>Staphylococcus</taxon>
    </lineage>
</organism>
<dbReference type="Gene3D" id="1.10.10.10">
    <property type="entry name" value="Winged helix-like DNA-binding domain superfamily/Winged helix DNA-binding domain"/>
    <property type="match status" value="1"/>
</dbReference>
<keyword evidence="4" id="KW-1185">Reference proteome</keyword>
<name>A0A9X4QWX4_9STAP</name>